<dbReference type="SUPFAM" id="SSF46689">
    <property type="entry name" value="Homeodomain-like"/>
    <property type="match status" value="2"/>
</dbReference>
<dbReference type="PANTHER" id="PTHR43280:SF28">
    <property type="entry name" value="HTH-TYPE TRANSCRIPTIONAL ACTIVATOR RHAS"/>
    <property type="match status" value="1"/>
</dbReference>
<dbReference type="Proteomes" id="UP000886890">
    <property type="component" value="Unassembled WGS sequence"/>
</dbReference>
<dbReference type="InterPro" id="IPR037923">
    <property type="entry name" value="HTH-like"/>
</dbReference>
<dbReference type="Gene3D" id="1.10.10.60">
    <property type="entry name" value="Homeodomain-like"/>
    <property type="match status" value="2"/>
</dbReference>
<evidence type="ECO:0000259" key="4">
    <source>
        <dbReference type="PROSITE" id="PS01124"/>
    </source>
</evidence>
<keyword evidence="1" id="KW-0805">Transcription regulation</keyword>
<dbReference type="PANTHER" id="PTHR43280">
    <property type="entry name" value="ARAC-FAMILY TRANSCRIPTIONAL REGULATOR"/>
    <property type="match status" value="1"/>
</dbReference>
<keyword evidence="3" id="KW-0804">Transcription</keyword>
<dbReference type="Pfam" id="PF02311">
    <property type="entry name" value="AraC_binding"/>
    <property type="match status" value="1"/>
</dbReference>
<dbReference type="PRINTS" id="PR00032">
    <property type="entry name" value="HTHARAC"/>
</dbReference>
<evidence type="ECO:0000256" key="2">
    <source>
        <dbReference type="ARBA" id="ARBA00023125"/>
    </source>
</evidence>
<dbReference type="Gene3D" id="2.60.120.10">
    <property type="entry name" value="Jelly Rolls"/>
    <property type="match status" value="1"/>
</dbReference>
<reference evidence="5" key="1">
    <citation type="journal article" date="2021" name="PeerJ">
        <title>Extensive microbial diversity within the chicken gut microbiome revealed by metagenomics and culture.</title>
        <authorList>
            <person name="Gilroy R."/>
            <person name="Ravi A."/>
            <person name="Getino M."/>
            <person name="Pursley I."/>
            <person name="Horton D.L."/>
            <person name="Alikhan N.F."/>
            <person name="Baker D."/>
            <person name="Gharbi K."/>
            <person name="Hall N."/>
            <person name="Watson M."/>
            <person name="Adriaenssens E.M."/>
            <person name="Foster-Nyarko E."/>
            <person name="Jarju S."/>
            <person name="Secka A."/>
            <person name="Antonio M."/>
            <person name="Oren A."/>
            <person name="Chaudhuri R.R."/>
            <person name="La Ragione R."/>
            <person name="Hildebrand F."/>
            <person name="Pallen M.J."/>
        </authorList>
    </citation>
    <scope>NUCLEOTIDE SEQUENCE</scope>
    <source>
        <strain evidence="5">CHK183-1962</strain>
    </source>
</reference>
<dbReference type="GO" id="GO:0003700">
    <property type="term" value="F:DNA-binding transcription factor activity"/>
    <property type="evidence" value="ECO:0007669"/>
    <property type="project" value="InterPro"/>
</dbReference>
<dbReference type="InterPro" id="IPR003313">
    <property type="entry name" value="AraC-bd"/>
</dbReference>
<dbReference type="InterPro" id="IPR018062">
    <property type="entry name" value="HTH_AraC-typ_CS"/>
</dbReference>
<evidence type="ECO:0000256" key="1">
    <source>
        <dbReference type="ARBA" id="ARBA00023015"/>
    </source>
</evidence>
<dbReference type="PROSITE" id="PS01124">
    <property type="entry name" value="HTH_ARAC_FAMILY_2"/>
    <property type="match status" value="1"/>
</dbReference>
<sequence length="290" mass="33929">MCQQQYDITFEDLNPTFLFSVQMVRHTTEQPHSHDFIEIAIILDGEGEFFVDGQTFPVRKGDLLLFNPGMTHQSRRVDGKGPATEFYAAFTNIHFRDMEDNQIRFPGGAFLLHPEEKTFLHLTRLAQSMVLESCNAQPGRYFMLKAYLTQMILLLYREQVEDQKPKALGYIFESANKKYVVEQIVDYLNRHYNEKISLDQIAQNMYLSPFYISRIFKNEVGDTPINYLINLRMEKARKLLLEKQDCSIQEIAQCVGYDDAYHFSKLFKKHYGNSPSQYRARKSSKTQNPE</sequence>
<dbReference type="EMBL" id="DXEK01000095">
    <property type="protein sequence ID" value="HIX77100.1"/>
    <property type="molecule type" value="Genomic_DNA"/>
</dbReference>
<dbReference type="AlphaFoldDB" id="A0A9D1XDB1"/>
<comment type="caution">
    <text evidence="5">The sequence shown here is derived from an EMBL/GenBank/DDBJ whole genome shotgun (WGS) entry which is preliminary data.</text>
</comment>
<dbReference type="PROSITE" id="PS00041">
    <property type="entry name" value="HTH_ARAC_FAMILY_1"/>
    <property type="match status" value="1"/>
</dbReference>
<dbReference type="SUPFAM" id="SSF51215">
    <property type="entry name" value="Regulatory protein AraC"/>
    <property type="match status" value="1"/>
</dbReference>
<dbReference type="InterPro" id="IPR018060">
    <property type="entry name" value="HTH_AraC"/>
</dbReference>
<proteinExistence type="predicted"/>
<dbReference type="InterPro" id="IPR014710">
    <property type="entry name" value="RmlC-like_jellyroll"/>
</dbReference>
<evidence type="ECO:0000313" key="5">
    <source>
        <dbReference type="EMBL" id="HIX77100.1"/>
    </source>
</evidence>
<dbReference type="InterPro" id="IPR009057">
    <property type="entry name" value="Homeodomain-like_sf"/>
</dbReference>
<dbReference type="GO" id="GO:0043565">
    <property type="term" value="F:sequence-specific DNA binding"/>
    <property type="evidence" value="ECO:0007669"/>
    <property type="project" value="InterPro"/>
</dbReference>
<evidence type="ECO:0000256" key="3">
    <source>
        <dbReference type="ARBA" id="ARBA00023163"/>
    </source>
</evidence>
<protein>
    <submittedName>
        <fullName evidence="5">AraC family transcriptional regulator</fullName>
    </submittedName>
</protein>
<dbReference type="InterPro" id="IPR020449">
    <property type="entry name" value="Tscrpt_reg_AraC-type_HTH"/>
</dbReference>
<feature type="domain" description="HTH araC/xylS-type" evidence="4">
    <location>
        <begin position="182"/>
        <end position="281"/>
    </location>
</feature>
<keyword evidence="2" id="KW-0238">DNA-binding</keyword>
<name>A0A9D1XDB1_9FIRM</name>
<dbReference type="Pfam" id="PF12833">
    <property type="entry name" value="HTH_18"/>
    <property type="match status" value="1"/>
</dbReference>
<dbReference type="SMART" id="SM00342">
    <property type="entry name" value="HTH_ARAC"/>
    <property type="match status" value="1"/>
</dbReference>
<accession>A0A9D1XDB1</accession>
<reference evidence="5" key="2">
    <citation type="submission" date="2021-04" db="EMBL/GenBank/DDBJ databases">
        <authorList>
            <person name="Gilroy R."/>
        </authorList>
    </citation>
    <scope>NUCLEOTIDE SEQUENCE</scope>
    <source>
        <strain evidence="5">CHK183-1962</strain>
    </source>
</reference>
<gene>
    <name evidence="5" type="ORF">H9734_05835</name>
</gene>
<evidence type="ECO:0000313" key="6">
    <source>
        <dbReference type="Proteomes" id="UP000886890"/>
    </source>
</evidence>
<organism evidence="5 6">
    <name type="scientific">Candidatus Fusicatenibacter merdavium</name>
    <dbReference type="NCBI Taxonomy" id="2838600"/>
    <lineage>
        <taxon>Bacteria</taxon>
        <taxon>Bacillati</taxon>
        <taxon>Bacillota</taxon>
        <taxon>Clostridia</taxon>
        <taxon>Lachnospirales</taxon>
        <taxon>Lachnospiraceae</taxon>
        <taxon>Fusicatenibacter</taxon>
    </lineage>
</organism>